<feature type="signal peptide" evidence="2">
    <location>
        <begin position="1"/>
        <end position="22"/>
    </location>
</feature>
<evidence type="ECO:0000256" key="2">
    <source>
        <dbReference type="SAM" id="SignalP"/>
    </source>
</evidence>
<dbReference type="AlphaFoldDB" id="A0ABD3RX74"/>
<feature type="region of interest" description="Disordered" evidence="1">
    <location>
        <begin position="40"/>
        <end position="62"/>
    </location>
</feature>
<gene>
    <name evidence="3" type="ORF">ACHAXA_001525</name>
</gene>
<dbReference type="EMBL" id="JALLPB020000132">
    <property type="protein sequence ID" value="KAL3816787.1"/>
    <property type="molecule type" value="Genomic_DNA"/>
</dbReference>
<evidence type="ECO:0000313" key="4">
    <source>
        <dbReference type="Proteomes" id="UP001530377"/>
    </source>
</evidence>
<evidence type="ECO:0000256" key="1">
    <source>
        <dbReference type="SAM" id="MobiDB-lite"/>
    </source>
</evidence>
<name>A0ABD3RX74_9STRA</name>
<feature type="chain" id="PRO_5044892938" evidence="2">
    <location>
        <begin position="23"/>
        <end position="97"/>
    </location>
</feature>
<keyword evidence="2" id="KW-0732">Signal</keyword>
<protein>
    <submittedName>
        <fullName evidence="3">Uncharacterized protein</fullName>
    </submittedName>
</protein>
<organism evidence="3 4">
    <name type="scientific">Cyclostephanos tholiformis</name>
    <dbReference type="NCBI Taxonomy" id="382380"/>
    <lineage>
        <taxon>Eukaryota</taxon>
        <taxon>Sar</taxon>
        <taxon>Stramenopiles</taxon>
        <taxon>Ochrophyta</taxon>
        <taxon>Bacillariophyta</taxon>
        <taxon>Coscinodiscophyceae</taxon>
        <taxon>Thalassiosirophycidae</taxon>
        <taxon>Stephanodiscales</taxon>
        <taxon>Stephanodiscaceae</taxon>
        <taxon>Cyclostephanos</taxon>
    </lineage>
</organism>
<reference evidence="3 4" key="1">
    <citation type="submission" date="2024-10" db="EMBL/GenBank/DDBJ databases">
        <title>Updated reference genomes for cyclostephanoid diatoms.</title>
        <authorList>
            <person name="Roberts W.R."/>
            <person name="Alverson A.J."/>
        </authorList>
    </citation>
    <scope>NUCLEOTIDE SEQUENCE [LARGE SCALE GENOMIC DNA]</scope>
    <source>
        <strain evidence="3 4">AJA228-03</strain>
    </source>
</reference>
<accession>A0ABD3RX74</accession>
<keyword evidence="4" id="KW-1185">Reference proteome</keyword>
<comment type="caution">
    <text evidence="3">The sequence shown here is derived from an EMBL/GenBank/DDBJ whole genome shotgun (WGS) entry which is preliminary data.</text>
</comment>
<proteinExistence type="predicted"/>
<evidence type="ECO:0000313" key="3">
    <source>
        <dbReference type="EMBL" id="KAL3816787.1"/>
    </source>
</evidence>
<dbReference type="Proteomes" id="UP001530377">
    <property type="component" value="Unassembled WGS sequence"/>
</dbReference>
<sequence>MNRLFANLIVIVISTAVPSSSALLFSPLLLASNPWGVAERRAGASSNAPTPQIPRVKSSSTVPNFAHDDDLMRYKHELMSDIYEKSLNRGFIGGRVN</sequence>